<keyword evidence="8" id="KW-1185">Reference proteome</keyword>
<gene>
    <name evidence="7" type="ORF">NV381_26780</name>
</gene>
<evidence type="ECO:0000259" key="6">
    <source>
        <dbReference type="Pfam" id="PF05154"/>
    </source>
</evidence>
<dbReference type="EMBL" id="JANQBD010000022">
    <property type="protein sequence ID" value="MCR8634811.1"/>
    <property type="molecule type" value="Genomic_DNA"/>
</dbReference>
<evidence type="ECO:0000256" key="3">
    <source>
        <dbReference type="ARBA" id="ARBA00022989"/>
    </source>
</evidence>
<sequence>MNSNVYVPRKSKTTAGILAILLGGLGVHKFYLGKVGWGIVYLLFCWTYIPALIGFIEGIIYLASSDESFNMKYGRS</sequence>
<protein>
    <submittedName>
        <fullName evidence="7">TM2 domain-containing protein</fullName>
    </submittedName>
</protein>
<feature type="transmembrane region" description="Helical" evidence="5">
    <location>
        <begin position="38"/>
        <end position="63"/>
    </location>
</feature>
<evidence type="ECO:0000256" key="5">
    <source>
        <dbReference type="SAM" id="Phobius"/>
    </source>
</evidence>
<organism evidence="7 8">
    <name type="scientific">Paenibacillus radicis</name>
    <name type="common">ex Xue et al. 2023</name>
    <dbReference type="NCBI Taxonomy" id="2972489"/>
    <lineage>
        <taxon>Bacteria</taxon>
        <taxon>Bacillati</taxon>
        <taxon>Bacillota</taxon>
        <taxon>Bacilli</taxon>
        <taxon>Bacillales</taxon>
        <taxon>Paenibacillaceae</taxon>
        <taxon>Paenibacillus</taxon>
    </lineage>
</organism>
<accession>A0ABT1YNQ7</accession>
<evidence type="ECO:0000256" key="1">
    <source>
        <dbReference type="ARBA" id="ARBA00004141"/>
    </source>
</evidence>
<proteinExistence type="predicted"/>
<dbReference type="Proteomes" id="UP001300012">
    <property type="component" value="Unassembled WGS sequence"/>
</dbReference>
<feature type="transmembrane region" description="Helical" evidence="5">
    <location>
        <begin position="12"/>
        <end position="32"/>
    </location>
</feature>
<reference evidence="7 8" key="1">
    <citation type="submission" date="2022-08" db="EMBL/GenBank/DDBJ databases">
        <title>Paenibacillus endoradicis sp. nov., Paenibacillus radicibacter sp. nov and Paenibacillus pararadicis sp. nov., three cold-adapted plant growth-promoting bacteria isolated from root of Larix gmelinii in Great Khingan.</title>
        <authorList>
            <person name="Xue H."/>
        </authorList>
    </citation>
    <scope>NUCLEOTIDE SEQUENCE [LARGE SCALE GENOMIC DNA]</scope>
    <source>
        <strain evidence="7 8">N5-1-1-5</strain>
    </source>
</reference>
<comment type="caution">
    <text evidence="7">The sequence shown here is derived from an EMBL/GenBank/DDBJ whole genome shotgun (WGS) entry which is preliminary data.</text>
</comment>
<comment type="subcellular location">
    <subcellularLocation>
        <location evidence="1">Membrane</location>
        <topology evidence="1">Multi-pass membrane protein</topology>
    </subcellularLocation>
</comment>
<keyword evidence="3 5" id="KW-1133">Transmembrane helix</keyword>
<evidence type="ECO:0000256" key="2">
    <source>
        <dbReference type="ARBA" id="ARBA00022692"/>
    </source>
</evidence>
<dbReference type="InterPro" id="IPR007829">
    <property type="entry name" value="TM2"/>
</dbReference>
<name>A0ABT1YNQ7_9BACL</name>
<dbReference type="RefSeq" id="WP_258216422.1">
    <property type="nucleotide sequence ID" value="NZ_JANQBD010000022.1"/>
</dbReference>
<evidence type="ECO:0000256" key="4">
    <source>
        <dbReference type="ARBA" id="ARBA00023136"/>
    </source>
</evidence>
<feature type="domain" description="TM2" evidence="6">
    <location>
        <begin position="9"/>
        <end position="59"/>
    </location>
</feature>
<dbReference type="Pfam" id="PF05154">
    <property type="entry name" value="TM2"/>
    <property type="match status" value="1"/>
</dbReference>
<keyword evidence="4 5" id="KW-0472">Membrane</keyword>
<keyword evidence="2 5" id="KW-0812">Transmembrane</keyword>
<evidence type="ECO:0000313" key="7">
    <source>
        <dbReference type="EMBL" id="MCR8634811.1"/>
    </source>
</evidence>
<evidence type="ECO:0000313" key="8">
    <source>
        <dbReference type="Proteomes" id="UP001300012"/>
    </source>
</evidence>